<dbReference type="GeneID" id="34521124"/>
<sequence>MTSTLPSISLSTASSKPTSSSTRFVDPDHHELNRFDMRSYPSGSADATLGSDHTSVTPVANGDVPLSTDAKCEGSCNDVKKVLSLGSGKASLPSSVAPSIVVDKWDDDWLKEPKYKELYKRSAKSASKGFERFFLAQEMMPSETESSGSSISEMKSGINFKDPNKRNAVWNMQFSHDGKYMATAGDDGVIRIWQVLSSVMDRHTEEDKLKGGLVSPSDVSFVDEDLELDGYAHDSKKRKDKRKKKEDFAPIFKSRPIREFVSHSDTINCLDWSKNNFLLSGSQDNTVKLWHVDRPACLATFNTKDVVTSVKFLPTDDRFFISGGLDCRVLLWSVQENEIIYKRNIPELITVLEFSTDGDEIYVGCYNGCCFILATTGLDITGMFEIKKKKQTPKITGMQALLSPDGDKKLLITSDDSRVRLFGHGSGKLEVRYKGFQNDHSAIKASSSDDLRYVISGSEDGWAYVWSLKLDELKEPGSADRDKSFSKPWFSTGSGGFNLKSIFGDEDCLFKNKNYTAFRLFQSRCNVAIFAPTTTSKLLELSNDPLFELFNTFSTPKQRVGLELASSIIITTDNHGMIRVYRRDFAYGVRKPLLSKKSNVQFSLDSAEISTLHSSRSTTRNGTETSSINRAGSLSAALSRGRSLTSNSVIKVQSLSPNMQHSHIDSYFSPLASTVVTSRNGNSFEAETDSALTKPESKDTNLGISRTPTLTSQQSALSDEPEGGLSCLNCGGQKFSAKSMTDRGDNKIVFYCDHCGYRLRLD</sequence>
<evidence type="ECO:0000256" key="3">
    <source>
        <dbReference type="PROSITE-ProRule" id="PRU00221"/>
    </source>
</evidence>
<evidence type="ECO:0000256" key="1">
    <source>
        <dbReference type="ARBA" id="ARBA00022574"/>
    </source>
</evidence>
<feature type="region of interest" description="Disordered" evidence="4">
    <location>
        <begin position="613"/>
        <end position="632"/>
    </location>
</feature>
<keyword evidence="6" id="KW-1185">Reference proteome</keyword>
<accession>W6MN96</accession>
<dbReference type="Proteomes" id="UP000019384">
    <property type="component" value="Unassembled WGS sequence"/>
</dbReference>
<feature type="compositionally biased region" description="Polar residues" evidence="4">
    <location>
        <begin position="700"/>
        <end position="717"/>
    </location>
</feature>
<keyword evidence="2" id="KW-0677">Repeat</keyword>
<feature type="compositionally biased region" description="Polar residues" evidence="4">
    <location>
        <begin position="613"/>
        <end position="629"/>
    </location>
</feature>
<feature type="repeat" description="WD" evidence="3">
    <location>
        <begin position="162"/>
        <end position="195"/>
    </location>
</feature>
<dbReference type="InterPro" id="IPR001680">
    <property type="entry name" value="WD40_rpt"/>
</dbReference>
<keyword evidence="1 3" id="KW-0853">WD repeat</keyword>
<dbReference type="PANTHER" id="PTHR14221:SF0">
    <property type="entry name" value="WD REPEAT-CONTAINING PROTEIN 44"/>
    <property type="match status" value="1"/>
</dbReference>
<dbReference type="RefSeq" id="XP_022459736.1">
    <property type="nucleotide sequence ID" value="XM_022602166.1"/>
</dbReference>
<feature type="repeat" description="WD" evidence="3">
    <location>
        <begin position="300"/>
        <end position="342"/>
    </location>
</feature>
<feature type="region of interest" description="Disordered" evidence="4">
    <location>
        <begin position="685"/>
        <end position="721"/>
    </location>
</feature>
<dbReference type="InterPro" id="IPR020472">
    <property type="entry name" value="WD40_PAC1"/>
</dbReference>
<dbReference type="Gene3D" id="2.130.10.10">
    <property type="entry name" value="YVTN repeat-like/Quinoprotein amine dehydrogenase"/>
    <property type="match status" value="1"/>
</dbReference>
<dbReference type="SMART" id="SM00320">
    <property type="entry name" value="WD40"/>
    <property type="match status" value="6"/>
</dbReference>
<dbReference type="PANTHER" id="PTHR14221">
    <property type="entry name" value="WD REPEAT DOMAIN 44"/>
    <property type="match status" value="1"/>
</dbReference>
<reference evidence="5" key="2">
    <citation type="submission" date="2014-02" db="EMBL/GenBank/DDBJ databases">
        <title>Complete DNA sequence of /Kuraishia capsulata/ illustrates novel genomic features among budding yeasts (/Saccharomycotina/).</title>
        <authorList>
            <person name="Morales L."/>
            <person name="Noel B."/>
            <person name="Porcel B."/>
            <person name="Marcet-Houben M."/>
            <person name="Hullo M-F."/>
            <person name="Sacerdot C."/>
            <person name="Tekaia F."/>
            <person name="Leh-Louis V."/>
            <person name="Despons L."/>
            <person name="Khanna V."/>
            <person name="Aury J-M."/>
            <person name="Barbe V."/>
            <person name="Couloux A."/>
            <person name="Labadie K."/>
            <person name="Pelletier E."/>
            <person name="Souciet J-L."/>
            <person name="Boekhout T."/>
            <person name="Gabaldon T."/>
            <person name="Wincker P."/>
            <person name="Dujon B."/>
        </authorList>
    </citation>
    <scope>NUCLEOTIDE SEQUENCE</scope>
    <source>
        <strain evidence="5">CBS 1993</strain>
    </source>
</reference>
<dbReference type="PRINTS" id="PR00320">
    <property type="entry name" value="GPROTEINBRPT"/>
</dbReference>
<dbReference type="STRING" id="1382522.W6MN96"/>
<feature type="region of interest" description="Disordered" evidence="4">
    <location>
        <begin position="1"/>
        <end position="54"/>
    </location>
</feature>
<dbReference type="HOGENOM" id="CLU_350929_0_0_1"/>
<feature type="compositionally biased region" description="Low complexity" evidence="4">
    <location>
        <begin position="1"/>
        <end position="22"/>
    </location>
</feature>
<proteinExistence type="predicted"/>
<feature type="compositionally biased region" description="Basic and acidic residues" evidence="4">
    <location>
        <begin position="25"/>
        <end position="37"/>
    </location>
</feature>
<organism evidence="5 6">
    <name type="scientific">Kuraishia capsulata CBS 1993</name>
    <dbReference type="NCBI Taxonomy" id="1382522"/>
    <lineage>
        <taxon>Eukaryota</taxon>
        <taxon>Fungi</taxon>
        <taxon>Dikarya</taxon>
        <taxon>Ascomycota</taxon>
        <taxon>Saccharomycotina</taxon>
        <taxon>Pichiomycetes</taxon>
        <taxon>Pichiales</taxon>
        <taxon>Pichiaceae</taxon>
        <taxon>Kuraishia</taxon>
    </lineage>
</organism>
<feature type="repeat" description="WD" evidence="3">
    <location>
        <begin position="260"/>
        <end position="300"/>
    </location>
</feature>
<name>W6MN96_9ASCO</name>
<evidence type="ECO:0000256" key="2">
    <source>
        <dbReference type="ARBA" id="ARBA00022737"/>
    </source>
</evidence>
<dbReference type="PROSITE" id="PS50082">
    <property type="entry name" value="WD_REPEATS_2"/>
    <property type="match status" value="3"/>
</dbReference>
<dbReference type="PROSITE" id="PS50294">
    <property type="entry name" value="WD_REPEATS_REGION"/>
    <property type="match status" value="2"/>
</dbReference>
<dbReference type="EMBL" id="HG793128">
    <property type="protein sequence ID" value="CDK27743.1"/>
    <property type="molecule type" value="Genomic_DNA"/>
</dbReference>
<dbReference type="OrthoDB" id="1932312at2759"/>
<dbReference type="AlphaFoldDB" id="W6MN96"/>
<gene>
    <name evidence="5" type="ORF">KUCA_T00003722001</name>
</gene>
<protein>
    <submittedName>
        <fullName evidence="5">Uncharacterized protein</fullName>
    </submittedName>
</protein>
<dbReference type="InterPro" id="IPR040324">
    <property type="entry name" value="WDR44/Dgr2"/>
</dbReference>
<evidence type="ECO:0000256" key="4">
    <source>
        <dbReference type="SAM" id="MobiDB-lite"/>
    </source>
</evidence>
<dbReference type="Pfam" id="PF00400">
    <property type="entry name" value="WD40"/>
    <property type="match status" value="3"/>
</dbReference>
<evidence type="ECO:0000313" key="5">
    <source>
        <dbReference type="EMBL" id="CDK27743.1"/>
    </source>
</evidence>
<dbReference type="InterPro" id="IPR036322">
    <property type="entry name" value="WD40_repeat_dom_sf"/>
</dbReference>
<reference evidence="5" key="1">
    <citation type="submission" date="2013-12" db="EMBL/GenBank/DDBJ databases">
        <authorList>
            <person name="Genoscope - CEA"/>
        </authorList>
    </citation>
    <scope>NUCLEOTIDE SEQUENCE</scope>
    <source>
        <strain evidence="5">CBS 1993</strain>
    </source>
</reference>
<evidence type="ECO:0000313" key="6">
    <source>
        <dbReference type="Proteomes" id="UP000019384"/>
    </source>
</evidence>
<dbReference type="InterPro" id="IPR015943">
    <property type="entry name" value="WD40/YVTN_repeat-like_dom_sf"/>
</dbReference>
<dbReference type="SUPFAM" id="SSF50978">
    <property type="entry name" value="WD40 repeat-like"/>
    <property type="match status" value="1"/>
</dbReference>